<dbReference type="SMART" id="SM00116">
    <property type="entry name" value="CBS"/>
    <property type="match status" value="2"/>
</dbReference>
<dbReference type="InterPro" id="IPR051257">
    <property type="entry name" value="Diverse_CBS-Domain"/>
</dbReference>
<dbReference type="CDD" id="cd05401">
    <property type="entry name" value="NT_GlnE_GlnD_like"/>
    <property type="match status" value="1"/>
</dbReference>
<keyword evidence="1 2" id="KW-0129">CBS domain</keyword>
<dbReference type="AlphaFoldDB" id="A0A5C1EBV6"/>
<proteinExistence type="predicted"/>
<feature type="domain" description="CBS" evidence="3">
    <location>
        <begin position="20"/>
        <end position="85"/>
    </location>
</feature>
<sequence>MNMNALVAPDSRASMRTLLMLPVREARLKPPLTVAAGESLRQAARLMDAHDLAFVLVAPADGGALGIATGTDLRREVLVGECPPETAVAQVATFPALAVPADHSLLDALLLFNRSGFHRLLVEEDGVPLGVLEEGEILRHLASHADTVSLQIEAAAHLGDLAPAHTSLLRLIAALAAEQVRVDHIAREASHLTGQVFARVFALLAPPSLASQICFVALGSEGRGEQILPTDQDNAFILRDARCRDEALALGRAVSAALLELGYPECPGNIMVRNPEWVLTVDELHDKVRDWVLAPSEGNMLNLAILLDAHALAGDVGLLAEVRTLLFDLCAGNNAFLARFAAAALLFPGALSWFNRLVGERGGEHKGWVDLKKRGVFPLVHGLRALALEARVEATGTLSRLAALKERSVLSAAFAAEVEEAFLVLSRMRLVAGLANAEAGGDDRNHLDPMSLNRVEADLLTAALETVESFKAWLRQHYRLDLLGL</sequence>
<evidence type="ECO:0000256" key="2">
    <source>
        <dbReference type="PROSITE-ProRule" id="PRU00703"/>
    </source>
</evidence>
<dbReference type="PANTHER" id="PTHR43080">
    <property type="entry name" value="CBS DOMAIN-CONTAINING PROTEIN CBSX3, MITOCHONDRIAL"/>
    <property type="match status" value="1"/>
</dbReference>
<evidence type="ECO:0000313" key="5">
    <source>
        <dbReference type="Proteomes" id="UP000323671"/>
    </source>
</evidence>
<dbReference type="Pfam" id="PF00571">
    <property type="entry name" value="CBS"/>
    <property type="match status" value="2"/>
</dbReference>
<dbReference type="EMBL" id="CP022579">
    <property type="protein sequence ID" value="QEL66184.1"/>
    <property type="molecule type" value="Genomic_DNA"/>
</dbReference>
<evidence type="ECO:0000313" key="4">
    <source>
        <dbReference type="EMBL" id="QEL66184.1"/>
    </source>
</evidence>
<dbReference type="PANTHER" id="PTHR43080:SF2">
    <property type="entry name" value="CBS DOMAIN-CONTAINING PROTEIN"/>
    <property type="match status" value="1"/>
</dbReference>
<dbReference type="GO" id="GO:0008773">
    <property type="term" value="F:[protein-PII] uridylyltransferase activity"/>
    <property type="evidence" value="ECO:0007669"/>
    <property type="project" value="InterPro"/>
</dbReference>
<dbReference type="InterPro" id="IPR005105">
    <property type="entry name" value="GlnD_Uridyltrans_N"/>
</dbReference>
<evidence type="ECO:0000259" key="3">
    <source>
        <dbReference type="PROSITE" id="PS51371"/>
    </source>
</evidence>
<dbReference type="Gene3D" id="3.10.580.10">
    <property type="entry name" value="CBS-domain"/>
    <property type="match status" value="1"/>
</dbReference>
<accession>A0A5C1EBV6</accession>
<dbReference type="PROSITE" id="PS51371">
    <property type="entry name" value="CBS"/>
    <property type="match status" value="2"/>
</dbReference>
<dbReference type="Pfam" id="PF03445">
    <property type="entry name" value="DUF294"/>
    <property type="match status" value="1"/>
</dbReference>
<feature type="domain" description="CBS" evidence="3">
    <location>
        <begin position="92"/>
        <end position="147"/>
    </location>
</feature>
<dbReference type="Proteomes" id="UP000323671">
    <property type="component" value="Chromosome"/>
</dbReference>
<dbReference type="InterPro" id="IPR018821">
    <property type="entry name" value="DUF294_put_nucleoTrafse_sb-bd"/>
</dbReference>
<dbReference type="InterPro" id="IPR000644">
    <property type="entry name" value="CBS_dom"/>
</dbReference>
<dbReference type="SUPFAM" id="SSF54631">
    <property type="entry name" value="CBS-domain pair"/>
    <property type="match status" value="1"/>
</dbReference>
<organism evidence="4 5">
    <name type="scientific">Oryzomicrobium terrae</name>
    <dbReference type="NCBI Taxonomy" id="1735038"/>
    <lineage>
        <taxon>Bacteria</taxon>
        <taxon>Pseudomonadati</taxon>
        <taxon>Pseudomonadota</taxon>
        <taxon>Betaproteobacteria</taxon>
        <taxon>Rhodocyclales</taxon>
        <taxon>Rhodocyclaceae</taxon>
        <taxon>Oryzomicrobium</taxon>
    </lineage>
</organism>
<dbReference type="InterPro" id="IPR046342">
    <property type="entry name" value="CBS_dom_sf"/>
</dbReference>
<dbReference type="KEGG" id="otr:OTERR_27080"/>
<keyword evidence="5" id="KW-1185">Reference proteome</keyword>
<reference evidence="4 5" key="1">
    <citation type="submission" date="2017-07" db="EMBL/GenBank/DDBJ databases">
        <title>Complete genome sequence of Oryzomicrobium terrae TPP412.</title>
        <authorList>
            <person name="Chiu L.-W."/>
            <person name="Lo K.-J."/>
            <person name="Tsai Y.-M."/>
            <person name="Lin S.-S."/>
            <person name="Kuo C.-H."/>
            <person name="Liu C.-T."/>
        </authorList>
    </citation>
    <scope>NUCLEOTIDE SEQUENCE [LARGE SCALE GENOMIC DNA]</scope>
    <source>
        <strain evidence="4 5">TPP412</strain>
    </source>
</reference>
<name>A0A5C1EBV6_9RHOO</name>
<gene>
    <name evidence="4" type="ORF">OTERR_27080</name>
</gene>
<evidence type="ECO:0000256" key="1">
    <source>
        <dbReference type="ARBA" id="ARBA00023122"/>
    </source>
</evidence>
<protein>
    <recommendedName>
        <fullName evidence="3">CBS domain-containing protein</fullName>
    </recommendedName>
</protein>
<dbReference type="Pfam" id="PF10335">
    <property type="entry name" value="DUF294_C"/>
    <property type="match status" value="1"/>
</dbReference>